<reference evidence="1 2" key="1">
    <citation type="submission" date="2020-08" db="EMBL/GenBank/DDBJ databases">
        <title>Genomic Encyclopedia of Type Strains, Phase III (KMG-III): the genomes of soil and plant-associated and newly described type strains.</title>
        <authorList>
            <person name="Whitman W."/>
        </authorList>
    </citation>
    <scope>NUCLEOTIDE SEQUENCE [LARGE SCALE GENOMIC DNA]</scope>
    <source>
        <strain evidence="1 2">CECT 7015</strain>
    </source>
</reference>
<proteinExistence type="predicted"/>
<comment type="caution">
    <text evidence="1">The sequence shown here is derived from an EMBL/GenBank/DDBJ whole genome shotgun (WGS) entry which is preliminary data.</text>
</comment>
<evidence type="ECO:0000313" key="1">
    <source>
        <dbReference type="EMBL" id="MBB3148511.1"/>
    </source>
</evidence>
<sequence length="74" mass="8349">MEYFNLARLQMIGAVVCKILAGWYPTTLHSLESNYRGRGLTAMRNFTLAEKQVEVTKNYIQGKAAVFGRLSCFA</sequence>
<dbReference type="AlphaFoldDB" id="A0A839UIR2"/>
<dbReference type="Proteomes" id="UP000554520">
    <property type="component" value="Unassembled WGS sequence"/>
</dbReference>
<protein>
    <submittedName>
        <fullName evidence="1">Uncharacterized protein</fullName>
    </submittedName>
</protein>
<organism evidence="1 2">
    <name type="scientific">Phyllobacterium trifolii</name>
    <dbReference type="NCBI Taxonomy" id="300193"/>
    <lineage>
        <taxon>Bacteria</taxon>
        <taxon>Pseudomonadati</taxon>
        <taxon>Pseudomonadota</taxon>
        <taxon>Alphaproteobacteria</taxon>
        <taxon>Hyphomicrobiales</taxon>
        <taxon>Phyllobacteriaceae</taxon>
        <taxon>Phyllobacterium</taxon>
    </lineage>
</organism>
<keyword evidence="2" id="KW-1185">Reference proteome</keyword>
<accession>A0A839UIR2</accession>
<gene>
    <name evidence="1" type="ORF">FHS21_004959</name>
</gene>
<dbReference type="EMBL" id="JACHXN010000020">
    <property type="protein sequence ID" value="MBB3148511.1"/>
    <property type="molecule type" value="Genomic_DNA"/>
</dbReference>
<name>A0A839UIR2_9HYPH</name>
<evidence type="ECO:0000313" key="2">
    <source>
        <dbReference type="Proteomes" id="UP000554520"/>
    </source>
</evidence>